<comment type="similarity">
    <text evidence="2">Belongs to the invasin protein D family.</text>
</comment>
<organism evidence="6 7">
    <name type="scientific">Proteus hauseri ATCC 700826</name>
    <dbReference type="NCBI Taxonomy" id="1354271"/>
    <lineage>
        <taxon>Bacteria</taxon>
        <taxon>Pseudomonadati</taxon>
        <taxon>Pseudomonadota</taxon>
        <taxon>Gammaproteobacteria</taxon>
        <taxon>Enterobacterales</taxon>
        <taxon>Morganellaceae</taxon>
        <taxon>Proteus</taxon>
    </lineage>
</organism>
<dbReference type="GO" id="GO:0005576">
    <property type="term" value="C:extracellular region"/>
    <property type="evidence" value="ECO:0007669"/>
    <property type="project" value="UniProtKB-SubCell"/>
</dbReference>
<evidence type="ECO:0000256" key="1">
    <source>
        <dbReference type="ARBA" id="ARBA00004613"/>
    </source>
</evidence>
<evidence type="ECO:0000256" key="3">
    <source>
        <dbReference type="ARBA" id="ARBA00022525"/>
    </source>
</evidence>
<dbReference type="AlphaFoldDB" id="A0AAJ3LSG2"/>
<dbReference type="Gene3D" id="1.20.1710.10">
    <property type="entry name" value="IpaD-like"/>
    <property type="match status" value="1"/>
</dbReference>
<evidence type="ECO:0000256" key="5">
    <source>
        <dbReference type="ARBA" id="ARBA00023054"/>
    </source>
</evidence>
<dbReference type="RefSeq" id="WP_064721217.1">
    <property type="nucleotide sequence ID" value="NZ_LXEV01000036.1"/>
</dbReference>
<protein>
    <submittedName>
        <fullName evidence="6">SipD family cell invasion protein</fullName>
    </submittedName>
</protein>
<dbReference type="InterPro" id="IPR036708">
    <property type="entry name" value="BipD-like_sf"/>
</dbReference>
<sequence>MLNPAINNINENKSRLNKKTLERDSVSIFNELNNELELGQFNEEKYKVKEQLKYQINNFDTNSVVNIEKKYSLKDAAIINENKYAINSNNARVLTEEISLIQNTDDKNNSSSDSLHDFFNEVKNSIVVGKHDGLDVLKELFSNYMDYVNEVRTIISSLSQHVKAGSKDGYINFDESYLFNNLSKLISHMPSVTLISDIGLVFESDGKGGYNRNVNDGSKGVNVYYENYDAVNQSLQAVEKTLSEIKGLIFNKKDKSKDPKINIYFSLSVDVSDIQKLRHALPDNTDGHDILQTEFDLIKKSIDAFEKKINTNLEEISKKYSAANSNFDNFVKIVSSTMNTLLEMAKGFLRF</sequence>
<dbReference type="EMBL" id="LXEV01000036">
    <property type="protein sequence ID" value="OAT44954.1"/>
    <property type="molecule type" value="Genomic_DNA"/>
</dbReference>
<evidence type="ECO:0000256" key="2">
    <source>
        <dbReference type="ARBA" id="ARBA00007741"/>
    </source>
</evidence>
<evidence type="ECO:0000313" key="7">
    <source>
        <dbReference type="Proteomes" id="UP000078250"/>
    </source>
</evidence>
<dbReference type="Proteomes" id="UP000078250">
    <property type="component" value="Unassembled WGS sequence"/>
</dbReference>
<dbReference type="InterPro" id="IPR009483">
    <property type="entry name" value="IpaD/BipD/SipD"/>
</dbReference>
<reference evidence="6 7" key="1">
    <citation type="submission" date="2016-04" db="EMBL/GenBank/DDBJ databases">
        <title>ATOL: Assembling a taxonomically balanced genome-scale reconstruction of the evolutionary history of the Enterobacteriaceae.</title>
        <authorList>
            <person name="Plunkett G.III."/>
            <person name="Neeno-Eckwall E.C."/>
            <person name="Glasner J.D."/>
            <person name="Perna N.T."/>
        </authorList>
    </citation>
    <scope>NUCLEOTIDE SEQUENCE [LARGE SCALE GENOMIC DNA]</scope>
    <source>
        <strain evidence="6 7">ATCC 700826</strain>
    </source>
</reference>
<gene>
    <name evidence="6" type="ORF">M997_3320</name>
</gene>
<keyword evidence="7" id="KW-1185">Reference proteome</keyword>
<dbReference type="SUPFAM" id="SSF140693">
    <property type="entry name" value="IpaD-like"/>
    <property type="match status" value="1"/>
</dbReference>
<keyword evidence="3" id="KW-0964">Secreted</keyword>
<name>A0AAJ3LSG2_PROHU</name>
<keyword evidence="5" id="KW-0175">Coiled coil</keyword>
<comment type="caution">
    <text evidence="6">The sequence shown here is derived from an EMBL/GenBank/DDBJ whole genome shotgun (WGS) entry which is preliminary data.</text>
</comment>
<accession>A0AAJ3LSG2</accession>
<dbReference type="Pfam" id="PF06511">
    <property type="entry name" value="T3SS_TC"/>
    <property type="match status" value="1"/>
</dbReference>
<comment type="subcellular location">
    <subcellularLocation>
        <location evidence="1">Secreted</location>
    </subcellularLocation>
</comment>
<evidence type="ECO:0000313" key="6">
    <source>
        <dbReference type="EMBL" id="OAT44954.1"/>
    </source>
</evidence>
<evidence type="ECO:0000256" key="4">
    <source>
        <dbReference type="ARBA" id="ARBA00023026"/>
    </source>
</evidence>
<proteinExistence type="inferred from homology"/>
<keyword evidence="4" id="KW-0843">Virulence</keyword>